<feature type="region of interest" description="Disordered" evidence="1">
    <location>
        <begin position="29"/>
        <end position="53"/>
    </location>
</feature>
<dbReference type="AlphaFoldDB" id="A0A1Q9RB18"/>
<comment type="caution">
    <text evidence="2">The sequence shown here is derived from an EMBL/GenBank/DDBJ whole genome shotgun (WGS) entry which is preliminary data.</text>
</comment>
<name>A0A1Q9RB18_PSEPU</name>
<evidence type="ECO:0008006" key="4">
    <source>
        <dbReference type="Google" id="ProtNLM"/>
    </source>
</evidence>
<sequence length="284" mass="31384">MSTNSSALKQCQAELESLKKELPRLKAVSDEAAKNFSNSRQGRPVYPRDQIGPYSNAKARIDELSREIAKLQGLVNWEEGVKSASEDVRLTRKNIAKAESEIKTLRDKRETLESKRAALIAKHEREFKAAEHDEHEAAQAYAKAIGENDSGGESKAEGLLEKASRALAVIKQTLQGANTVSSALSGQLAELDDAIQLKQSELDSLNSKVLQAARFYWADRFEKAAHELATLAAHVAAAEKLLGYGDSLSDFYIPTVSPVKGRFISHRRLLERRSNITLEQLTDI</sequence>
<dbReference type="RefSeq" id="WP_144443520.1">
    <property type="nucleotide sequence ID" value="NZ_MKZO01000004.1"/>
</dbReference>
<proteinExistence type="predicted"/>
<gene>
    <name evidence="2" type="ORF">PSEMO_03710</name>
</gene>
<reference evidence="2 3" key="1">
    <citation type="submission" date="2016-10" db="EMBL/GenBank/DDBJ databases">
        <title>Genome Sequence of Pseudomonas putida GM4FR.</title>
        <authorList>
            <person name="Poehlein A."/>
            <person name="Wemheuer F."/>
            <person name="Hollensteiner J."/>
            <person name="Wemheuer B."/>
        </authorList>
    </citation>
    <scope>NUCLEOTIDE SEQUENCE [LARGE SCALE GENOMIC DNA]</scope>
    <source>
        <strain evidence="2 3">GM4FR</strain>
    </source>
</reference>
<dbReference type="Proteomes" id="UP000186736">
    <property type="component" value="Unassembled WGS sequence"/>
</dbReference>
<organism evidence="2 3">
    <name type="scientific">Pseudomonas putida</name>
    <name type="common">Arthrobacter siderocapsulatus</name>
    <dbReference type="NCBI Taxonomy" id="303"/>
    <lineage>
        <taxon>Bacteria</taxon>
        <taxon>Pseudomonadati</taxon>
        <taxon>Pseudomonadota</taxon>
        <taxon>Gammaproteobacteria</taxon>
        <taxon>Pseudomonadales</taxon>
        <taxon>Pseudomonadaceae</taxon>
        <taxon>Pseudomonas</taxon>
    </lineage>
</organism>
<accession>A0A1Q9RB18</accession>
<evidence type="ECO:0000256" key="1">
    <source>
        <dbReference type="SAM" id="MobiDB-lite"/>
    </source>
</evidence>
<evidence type="ECO:0000313" key="3">
    <source>
        <dbReference type="Proteomes" id="UP000186736"/>
    </source>
</evidence>
<evidence type="ECO:0000313" key="2">
    <source>
        <dbReference type="EMBL" id="OLS64643.1"/>
    </source>
</evidence>
<dbReference type="OrthoDB" id="7028246at2"/>
<dbReference type="EMBL" id="MKZO01000004">
    <property type="protein sequence ID" value="OLS64643.1"/>
    <property type="molecule type" value="Genomic_DNA"/>
</dbReference>
<protein>
    <recommendedName>
        <fullName evidence="4">Chromosome segregation protein SMC</fullName>
    </recommendedName>
</protein>